<dbReference type="Proteomes" id="UP000006069">
    <property type="component" value="Unassembled WGS sequence"/>
</dbReference>
<proteinExistence type="predicted"/>
<evidence type="ECO:0000313" key="2">
    <source>
        <dbReference type="EMBL" id="EJZ84329.1"/>
    </source>
</evidence>
<feature type="region of interest" description="Disordered" evidence="1">
    <location>
        <begin position="1"/>
        <end position="53"/>
    </location>
</feature>
<dbReference type="HOGENOM" id="CLU_1069190_0_0_11"/>
<evidence type="ECO:0000313" key="3">
    <source>
        <dbReference type="Proteomes" id="UP000006069"/>
    </source>
</evidence>
<accession>K0YXK0</accession>
<gene>
    <name evidence="2" type="ORF">HMPREF9451_00639</name>
</gene>
<dbReference type="EMBL" id="ADMD01000002">
    <property type="protein sequence ID" value="EJZ84329.1"/>
    <property type="molecule type" value="Genomic_DNA"/>
</dbReference>
<organism evidence="2 3">
    <name type="scientific">Slackia piriformis YIT 12062</name>
    <dbReference type="NCBI Taxonomy" id="742818"/>
    <lineage>
        <taxon>Bacteria</taxon>
        <taxon>Bacillati</taxon>
        <taxon>Actinomycetota</taxon>
        <taxon>Coriobacteriia</taxon>
        <taxon>Eggerthellales</taxon>
        <taxon>Eggerthellaceae</taxon>
        <taxon>Slackia</taxon>
    </lineage>
</organism>
<dbReference type="InParanoid" id="K0YXK0"/>
<reference evidence="2 3" key="1">
    <citation type="submission" date="2012-08" db="EMBL/GenBank/DDBJ databases">
        <title>The Genome Sequence of Slackia piriformis YIT 12062.</title>
        <authorList>
            <consortium name="The Broad Institute Genome Sequencing Platform"/>
            <person name="Earl A."/>
            <person name="Ward D."/>
            <person name="Feldgarden M."/>
            <person name="Gevers D."/>
            <person name="Morotomi M."/>
            <person name="Walker B."/>
            <person name="Young S.K."/>
            <person name="Zeng Q."/>
            <person name="Gargeya S."/>
            <person name="Fitzgerald M."/>
            <person name="Haas B."/>
            <person name="Abouelleil A."/>
            <person name="Alvarado L."/>
            <person name="Arachchi H.M."/>
            <person name="Berlin A.M."/>
            <person name="Chapman S.B."/>
            <person name="Goldberg J."/>
            <person name="Griggs A."/>
            <person name="Gujja S."/>
            <person name="Hansen M."/>
            <person name="Howarth C."/>
            <person name="Imamovic A."/>
            <person name="Larimer J."/>
            <person name="McCowen C."/>
            <person name="Montmayeur A."/>
            <person name="Murphy C."/>
            <person name="Neiman D."/>
            <person name="Pearson M."/>
            <person name="Priest M."/>
            <person name="Roberts A."/>
            <person name="Saif S."/>
            <person name="Shea T."/>
            <person name="Sisk P."/>
            <person name="Sykes S."/>
            <person name="Wortman J."/>
            <person name="Nusbaum C."/>
            <person name="Birren B."/>
        </authorList>
    </citation>
    <scope>NUCLEOTIDE SEQUENCE [LARGE SCALE GENOMIC DNA]</scope>
    <source>
        <strain evidence="2 3">YIT 12062</strain>
    </source>
</reference>
<name>K0YXK0_9ACTN</name>
<dbReference type="AlphaFoldDB" id="K0YXK0"/>
<keyword evidence="3" id="KW-1185">Reference proteome</keyword>
<sequence>MGGVGDELPLLLPGFLDGAKSPAGEEDVDGEEDGQRTGSGQREGGREGFPSLDERGIGECHVRAVFHASLHVDESVIRQDVCSIGCLGNRLRRAFYGAFIDGDDGLLGECGGKASVLRKAVYGHGNGGGLFASSQDHAACFFGCRLRALPVKGVGRRCVDRTLLGGLRFLGAVLRARLCLGFCFPIRFGGFVNGPSEGGLHLLEILLALVEANADKHDDHHKEYGRHVERDEFDAESFEHGFLLEEAFRDRGRDCRVLFG</sequence>
<evidence type="ECO:0000256" key="1">
    <source>
        <dbReference type="SAM" id="MobiDB-lite"/>
    </source>
</evidence>
<protein>
    <submittedName>
        <fullName evidence="2">Uncharacterized protein</fullName>
    </submittedName>
</protein>
<comment type="caution">
    <text evidence="2">The sequence shown here is derived from an EMBL/GenBank/DDBJ whole genome shotgun (WGS) entry which is preliminary data.</text>
</comment>
<dbReference type="RefSeq" id="WP_009138867.1">
    <property type="nucleotide sequence ID" value="NZ_JH815198.1"/>
</dbReference>